<keyword evidence="2" id="KW-1185">Reference proteome</keyword>
<protein>
    <submittedName>
        <fullName evidence="1">Uncharacterized protein</fullName>
    </submittedName>
</protein>
<dbReference type="PANTHER" id="PTHR46996:SF9">
    <property type="entry name" value="RIBOSOMAL PROTEIN L34E SUPERFAMILY PROTEIN"/>
    <property type="match status" value="1"/>
</dbReference>
<dbReference type="PANTHER" id="PTHR46996">
    <property type="entry name" value="OS05G0488500 PROTEIN"/>
    <property type="match status" value="1"/>
</dbReference>
<reference evidence="1 2" key="1">
    <citation type="journal article" date="2021" name="BMC Genomics">
        <title>Datura genome reveals duplications of psychoactive alkaloid biosynthetic genes and high mutation rate following tissue culture.</title>
        <authorList>
            <person name="Rajewski A."/>
            <person name="Carter-House D."/>
            <person name="Stajich J."/>
            <person name="Litt A."/>
        </authorList>
    </citation>
    <scope>NUCLEOTIDE SEQUENCE [LARGE SCALE GENOMIC DNA]</scope>
    <source>
        <strain evidence="1">AR-01</strain>
    </source>
</reference>
<dbReference type="EMBL" id="JACEIK010001268">
    <property type="protein sequence ID" value="MCD7467776.1"/>
    <property type="molecule type" value="Genomic_DNA"/>
</dbReference>
<proteinExistence type="predicted"/>
<evidence type="ECO:0000313" key="1">
    <source>
        <dbReference type="EMBL" id="MCD7467776.1"/>
    </source>
</evidence>
<comment type="caution">
    <text evidence="1">The sequence shown here is derived from an EMBL/GenBank/DDBJ whole genome shotgun (WGS) entry which is preliminary data.</text>
</comment>
<feature type="non-terminal residue" evidence="1">
    <location>
        <position position="142"/>
    </location>
</feature>
<name>A0ABS8TAA4_DATST</name>
<dbReference type="Proteomes" id="UP000823775">
    <property type="component" value="Unassembled WGS sequence"/>
</dbReference>
<accession>A0ABS8TAA4</accession>
<organism evidence="1 2">
    <name type="scientific">Datura stramonium</name>
    <name type="common">Jimsonweed</name>
    <name type="synonym">Common thornapple</name>
    <dbReference type="NCBI Taxonomy" id="4076"/>
    <lineage>
        <taxon>Eukaryota</taxon>
        <taxon>Viridiplantae</taxon>
        <taxon>Streptophyta</taxon>
        <taxon>Embryophyta</taxon>
        <taxon>Tracheophyta</taxon>
        <taxon>Spermatophyta</taxon>
        <taxon>Magnoliopsida</taxon>
        <taxon>eudicotyledons</taxon>
        <taxon>Gunneridae</taxon>
        <taxon>Pentapetalae</taxon>
        <taxon>asterids</taxon>
        <taxon>lamiids</taxon>
        <taxon>Solanales</taxon>
        <taxon>Solanaceae</taxon>
        <taxon>Solanoideae</taxon>
        <taxon>Datureae</taxon>
        <taxon>Datura</taxon>
    </lineage>
</organism>
<evidence type="ECO:0000313" key="2">
    <source>
        <dbReference type="Proteomes" id="UP000823775"/>
    </source>
</evidence>
<gene>
    <name evidence="1" type="ORF">HAX54_005395</name>
</gene>
<sequence>MAPPNGRAVLVFRGRCGCSIGTMEVPGPRKTGKDSIKACVAGGEALASVESIDTCELRRAIRLSSLRNNSPDLSNYKGKVLMDLFLGSKSSTILASARSDRSAAQPALVSQRRSPWRRPRRMVKDLLISIIPIAGSKSIIVG</sequence>